<evidence type="ECO:0000256" key="1">
    <source>
        <dbReference type="SAM" id="MobiDB-lite"/>
    </source>
</evidence>
<feature type="compositionally biased region" description="Basic residues" evidence="1">
    <location>
        <begin position="75"/>
        <end position="92"/>
    </location>
</feature>
<evidence type="ECO:0000313" key="2">
    <source>
        <dbReference type="EMBL" id="GCC17575.1"/>
    </source>
</evidence>
<protein>
    <submittedName>
        <fullName evidence="2">Uncharacterized protein</fullName>
    </submittedName>
</protein>
<sequence>MTRKSEAENVRDKSDDPTPRQRDNCRTPASIPKYRDIDDQLTQAEGLLSVRDDPDTLARGVGLMECIPDRLINRRVRQNKRSLKKTRPRNTKRPVTIPGLSKDGQHVECCSERHSSSTRPTGAS</sequence>
<organism evidence="2 3">
    <name type="scientific">Chiloscyllium punctatum</name>
    <name type="common">Brownbanded bambooshark</name>
    <name type="synonym">Hemiscyllium punctatum</name>
    <dbReference type="NCBI Taxonomy" id="137246"/>
    <lineage>
        <taxon>Eukaryota</taxon>
        <taxon>Metazoa</taxon>
        <taxon>Chordata</taxon>
        <taxon>Craniata</taxon>
        <taxon>Vertebrata</taxon>
        <taxon>Chondrichthyes</taxon>
        <taxon>Elasmobranchii</taxon>
        <taxon>Galeomorphii</taxon>
        <taxon>Galeoidea</taxon>
        <taxon>Orectolobiformes</taxon>
        <taxon>Hemiscylliidae</taxon>
        <taxon>Chiloscyllium</taxon>
    </lineage>
</organism>
<feature type="compositionally biased region" description="Basic and acidic residues" evidence="1">
    <location>
        <begin position="103"/>
        <end position="115"/>
    </location>
</feature>
<gene>
    <name evidence="2" type="ORF">chiPu_0020606</name>
</gene>
<feature type="region of interest" description="Disordered" evidence="1">
    <location>
        <begin position="1"/>
        <end position="37"/>
    </location>
</feature>
<comment type="caution">
    <text evidence="2">The sequence shown here is derived from an EMBL/GenBank/DDBJ whole genome shotgun (WGS) entry which is preliminary data.</text>
</comment>
<feature type="compositionally biased region" description="Basic and acidic residues" evidence="1">
    <location>
        <begin position="1"/>
        <end position="25"/>
    </location>
</feature>
<dbReference type="EMBL" id="BEZZ01002742">
    <property type="protein sequence ID" value="GCC17575.1"/>
    <property type="molecule type" value="Genomic_DNA"/>
</dbReference>
<evidence type="ECO:0000313" key="3">
    <source>
        <dbReference type="Proteomes" id="UP000287033"/>
    </source>
</evidence>
<proteinExistence type="predicted"/>
<reference evidence="2 3" key="1">
    <citation type="journal article" date="2018" name="Nat. Ecol. Evol.">
        <title>Shark genomes provide insights into elasmobranch evolution and the origin of vertebrates.</title>
        <authorList>
            <person name="Hara Y"/>
            <person name="Yamaguchi K"/>
            <person name="Onimaru K"/>
            <person name="Kadota M"/>
            <person name="Koyanagi M"/>
            <person name="Keeley SD"/>
            <person name="Tatsumi K"/>
            <person name="Tanaka K"/>
            <person name="Motone F"/>
            <person name="Kageyama Y"/>
            <person name="Nozu R"/>
            <person name="Adachi N"/>
            <person name="Nishimura O"/>
            <person name="Nakagawa R"/>
            <person name="Tanegashima C"/>
            <person name="Kiyatake I"/>
            <person name="Matsumoto R"/>
            <person name="Murakumo K"/>
            <person name="Nishida K"/>
            <person name="Terakita A"/>
            <person name="Kuratani S"/>
            <person name="Sato K"/>
            <person name="Hyodo S Kuraku.S."/>
        </authorList>
    </citation>
    <scope>NUCLEOTIDE SEQUENCE [LARGE SCALE GENOMIC DNA]</scope>
</reference>
<keyword evidence="3" id="KW-1185">Reference proteome</keyword>
<feature type="region of interest" description="Disordered" evidence="1">
    <location>
        <begin position="75"/>
        <end position="124"/>
    </location>
</feature>
<name>A0A401RHE8_CHIPU</name>
<accession>A0A401RHE8</accession>
<dbReference type="Proteomes" id="UP000287033">
    <property type="component" value="Unassembled WGS sequence"/>
</dbReference>
<dbReference type="AlphaFoldDB" id="A0A401RHE8"/>